<evidence type="ECO:0000313" key="3">
    <source>
        <dbReference type="EMBL" id="PLS03351.1"/>
    </source>
</evidence>
<gene>
    <name evidence="3" type="ORF">CVD27_15365</name>
</gene>
<evidence type="ECO:0000256" key="1">
    <source>
        <dbReference type="ARBA" id="ARBA00011738"/>
    </source>
</evidence>
<dbReference type="AlphaFoldDB" id="A0A2N5HCV5"/>
<protein>
    <submittedName>
        <fullName evidence="3">Stress protein</fullName>
    </submittedName>
</protein>
<reference evidence="3 4" key="1">
    <citation type="submission" date="2017-11" db="EMBL/GenBank/DDBJ databases">
        <title>Comparitive Functional Genomics of Dry Heat Resistant strains isolated from the Viking Spacecraft.</title>
        <authorList>
            <person name="Seuylemezian A."/>
            <person name="Cooper K."/>
            <person name="Vaishampayan P."/>
        </authorList>
    </citation>
    <scope>NUCLEOTIDE SEQUENCE [LARGE SCALE GENOMIC DNA]</scope>
    <source>
        <strain evidence="3 4">V32-6</strain>
    </source>
</reference>
<dbReference type="Proteomes" id="UP000234950">
    <property type="component" value="Unassembled WGS sequence"/>
</dbReference>
<comment type="caution">
    <text evidence="3">The sequence shown here is derived from an EMBL/GenBank/DDBJ whole genome shotgun (WGS) entry which is preliminary data.</text>
</comment>
<dbReference type="PROSITE" id="PS51502">
    <property type="entry name" value="S_R_A_B_BARREL"/>
    <property type="match status" value="1"/>
</dbReference>
<dbReference type="RefSeq" id="WP_101648772.1">
    <property type="nucleotide sequence ID" value="NZ_PGVE01000058.1"/>
</dbReference>
<dbReference type="InterPro" id="IPR044662">
    <property type="entry name" value="HS1/DABB1-like"/>
</dbReference>
<evidence type="ECO:0000313" key="4">
    <source>
        <dbReference type="Proteomes" id="UP000234950"/>
    </source>
</evidence>
<proteinExistence type="predicted"/>
<dbReference type="InterPro" id="IPR013097">
    <property type="entry name" value="Dabb"/>
</dbReference>
<evidence type="ECO:0000259" key="2">
    <source>
        <dbReference type="PROSITE" id="PS51502"/>
    </source>
</evidence>
<keyword evidence="4" id="KW-1185">Reference proteome</keyword>
<name>A0A2N5HCV5_9BACI</name>
<dbReference type="Pfam" id="PF07876">
    <property type="entry name" value="Dabb"/>
    <property type="match status" value="1"/>
</dbReference>
<dbReference type="SUPFAM" id="SSF54909">
    <property type="entry name" value="Dimeric alpha+beta barrel"/>
    <property type="match status" value="1"/>
</dbReference>
<dbReference type="OrthoDB" id="9808130at2"/>
<dbReference type="SMART" id="SM00886">
    <property type="entry name" value="Dabb"/>
    <property type="match status" value="1"/>
</dbReference>
<sequence length="100" mass="11410">MYEHMVFFKFKENITPEKEQELLEKLLSFKGVIPGIVELSAGINVTAEEERKQGYGLGLRVTFDNKESLDQYGPHPAHQDFVKSLDNVIENVVVVDYPIV</sequence>
<organism evidence="3 4">
    <name type="scientific">Neobacillus cucumis</name>
    <dbReference type="NCBI Taxonomy" id="1740721"/>
    <lineage>
        <taxon>Bacteria</taxon>
        <taxon>Bacillati</taxon>
        <taxon>Bacillota</taxon>
        <taxon>Bacilli</taxon>
        <taxon>Bacillales</taxon>
        <taxon>Bacillaceae</taxon>
        <taxon>Neobacillus</taxon>
    </lineage>
</organism>
<dbReference type="PANTHER" id="PTHR33178">
    <property type="match status" value="1"/>
</dbReference>
<dbReference type="PANTHER" id="PTHR33178:SF10">
    <property type="entry name" value="STRESS-RESPONSE A_B BARREL DOMAIN-CONTAINING PROTEIN"/>
    <property type="match status" value="1"/>
</dbReference>
<dbReference type="InterPro" id="IPR011008">
    <property type="entry name" value="Dimeric_a/b-barrel"/>
</dbReference>
<comment type="subunit">
    <text evidence="1">Homodimer.</text>
</comment>
<dbReference type="EMBL" id="PGVE01000058">
    <property type="protein sequence ID" value="PLS03351.1"/>
    <property type="molecule type" value="Genomic_DNA"/>
</dbReference>
<accession>A0A2N5HCV5</accession>
<feature type="domain" description="Stress-response A/B barrel" evidence="2">
    <location>
        <begin position="2"/>
        <end position="97"/>
    </location>
</feature>
<dbReference type="Gene3D" id="3.30.70.100">
    <property type="match status" value="1"/>
</dbReference>